<dbReference type="EMBL" id="JACICF010000001">
    <property type="protein sequence ID" value="MBB3764487.1"/>
    <property type="molecule type" value="Genomic_DNA"/>
</dbReference>
<proteinExistence type="predicted"/>
<feature type="domain" description="Metallo-beta-lactamase" evidence="2">
    <location>
        <begin position="57"/>
        <end position="247"/>
    </location>
</feature>
<evidence type="ECO:0000259" key="2">
    <source>
        <dbReference type="SMART" id="SM00849"/>
    </source>
</evidence>
<feature type="region of interest" description="Disordered" evidence="1">
    <location>
        <begin position="1"/>
        <end position="24"/>
    </location>
</feature>
<dbReference type="InterPro" id="IPR001279">
    <property type="entry name" value="Metallo-B-lactamas"/>
</dbReference>
<accession>A0A839Z339</accession>
<gene>
    <name evidence="3" type="ORF">FHS50_001510</name>
</gene>
<dbReference type="NCBIfam" id="NF033105">
    <property type="entry name" value="bla_subclass_B3"/>
    <property type="match status" value="1"/>
</dbReference>
<dbReference type="SUPFAM" id="SSF56281">
    <property type="entry name" value="Metallo-hydrolase/oxidoreductase"/>
    <property type="match status" value="1"/>
</dbReference>
<dbReference type="PANTHER" id="PTHR42951">
    <property type="entry name" value="METALLO-BETA-LACTAMASE DOMAIN-CONTAINING"/>
    <property type="match status" value="1"/>
</dbReference>
<protein>
    <submittedName>
        <fullName evidence="3">Metallo-beta-lactamase class B</fullName>
        <ecNumber evidence="3">3.5.2.6</ecNumber>
    </submittedName>
</protein>
<keyword evidence="3" id="KW-0378">Hydrolase</keyword>
<sequence>MATIPVQKTPPRIAPERAPLSSEGPRFAAQCEDWDEWDKPAPPLRIHGNSYLVGTCGIASILITGDDGHILIDSGTEAGAEIVLRNIRRLGFDPADVKILLHSHEHFDHVGGMARLAQATGAQVIASPEGARALARGIPLADDPQSGMHPPFPIAPADRTVTDGEEIRVGHLSLKAVATPGHSPGALSWTWGSCDGAICHQLVYAESLSPVSSEDYRFSDHPDRLAAYRASLAKVAALRCDILLTPHPSASNMIERLAGAAPLVDENGCRDYSEAIATRLDARWQGSRNNELARHPRLHQGRSRKDQRRRRCAFQRPSFAPRAGRRGTRSGQAR</sequence>
<dbReference type="Proteomes" id="UP000578569">
    <property type="component" value="Unassembled WGS sequence"/>
</dbReference>
<dbReference type="RefSeq" id="WP_265569246.1">
    <property type="nucleotide sequence ID" value="NZ_JANPVP010000001.1"/>
</dbReference>
<feature type="compositionally biased region" description="Basic residues" evidence="1">
    <location>
        <begin position="295"/>
        <end position="313"/>
    </location>
</feature>
<dbReference type="GO" id="GO:0008800">
    <property type="term" value="F:beta-lactamase activity"/>
    <property type="evidence" value="ECO:0007669"/>
    <property type="project" value="UniProtKB-EC"/>
</dbReference>
<dbReference type="SMART" id="SM00849">
    <property type="entry name" value="Lactamase_B"/>
    <property type="match status" value="1"/>
</dbReference>
<comment type="caution">
    <text evidence="3">The sequence shown here is derived from an EMBL/GenBank/DDBJ whole genome shotgun (WGS) entry which is preliminary data.</text>
</comment>
<dbReference type="CDD" id="cd16315">
    <property type="entry name" value="EVM-1-like_MBL-B3"/>
    <property type="match status" value="1"/>
</dbReference>
<dbReference type="InterPro" id="IPR036866">
    <property type="entry name" value="RibonucZ/Hydroxyglut_hydro"/>
</dbReference>
<dbReference type="AlphaFoldDB" id="A0A839Z339"/>
<name>A0A839Z339_9SPHN</name>
<dbReference type="PANTHER" id="PTHR42951:SF17">
    <property type="entry name" value="METALLO-BETA-LACTAMASE DOMAIN-CONTAINING PROTEIN"/>
    <property type="match status" value="1"/>
</dbReference>
<dbReference type="Gene3D" id="3.60.15.10">
    <property type="entry name" value="Ribonuclease Z/Hydroxyacylglutathione hydrolase-like"/>
    <property type="match status" value="1"/>
</dbReference>
<organism evidence="3 4">
    <name type="scientific">Sphingomicrobium lutaoense</name>
    <dbReference type="NCBI Taxonomy" id="515949"/>
    <lineage>
        <taxon>Bacteria</taxon>
        <taxon>Pseudomonadati</taxon>
        <taxon>Pseudomonadota</taxon>
        <taxon>Alphaproteobacteria</taxon>
        <taxon>Sphingomonadales</taxon>
        <taxon>Sphingomonadaceae</taxon>
        <taxon>Sphingomicrobium</taxon>
    </lineage>
</organism>
<dbReference type="EC" id="3.5.2.6" evidence="3"/>
<dbReference type="NCBIfam" id="NF012229">
    <property type="entry name" value="bla_class_B_core"/>
    <property type="match status" value="1"/>
</dbReference>
<evidence type="ECO:0000313" key="3">
    <source>
        <dbReference type="EMBL" id="MBB3764487.1"/>
    </source>
</evidence>
<dbReference type="InterPro" id="IPR050855">
    <property type="entry name" value="NDM-1-like"/>
</dbReference>
<dbReference type="Pfam" id="PF00753">
    <property type="entry name" value="Lactamase_B"/>
    <property type="match status" value="1"/>
</dbReference>
<evidence type="ECO:0000256" key="1">
    <source>
        <dbReference type="SAM" id="MobiDB-lite"/>
    </source>
</evidence>
<reference evidence="3 4" key="1">
    <citation type="submission" date="2020-08" db="EMBL/GenBank/DDBJ databases">
        <title>Genomic Encyclopedia of Type Strains, Phase IV (KMG-IV): sequencing the most valuable type-strain genomes for metagenomic binning, comparative biology and taxonomic classification.</title>
        <authorList>
            <person name="Goeker M."/>
        </authorList>
    </citation>
    <scope>NUCLEOTIDE SEQUENCE [LARGE SCALE GENOMIC DNA]</scope>
    <source>
        <strain evidence="3 4">DSM 24194</strain>
    </source>
</reference>
<keyword evidence="4" id="KW-1185">Reference proteome</keyword>
<evidence type="ECO:0000313" key="4">
    <source>
        <dbReference type="Proteomes" id="UP000578569"/>
    </source>
</evidence>
<feature type="region of interest" description="Disordered" evidence="1">
    <location>
        <begin position="287"/>
        <end position="334"/>
    </location>
</feature>